<evidence type="ECO:0000256" key="7">
    <source>
        <dbReference type="ARBA" id="ARBA00023098"/>
    </source>
</evidence>
<evidence type="ECO:0000256" key="8">
    <source>
        <dbReference type="ARBA" id="ARBA00023160"/>
    </source>
</evidence>
<dbReference type="STRING" id="173990.SAMN05660691_02405"/>
<dbReference type="EC" id="2.3.1.180" evidence="3 12"/>
<dbReference type="InterPro" id="IPR013747">
    <property type="entry name" value="ACP_syn_III_C"/>
</dbReference>
<dbReference type="FunFam" id="3.40.47.10:FF:000004">
    <property type="entry name" value="3-oxoacyl-[acyl-carrier-protein] synthase 3"/>
    <property type="match status" value="1"/>
</dbReference>
<feature type="domain" description="Beta-ketoacyl-[acyl-carrier-protein] synthase III C-terminal" evidence="13">
    <location>
        <begin position="230"/>
        <end position="319"/>
    </location>
</feature>
<evidence type="ECO:0000313" key="16">
    <source>
        <dbReference type="Proteomes" id="UP000199371"/>
    </source>
</evidence>
<comment type="subunit">
    <text evidence="12">Homodimer.</text>
</comment>
<evidence type="ECO:0000256" key="12">
    <source>
        <dbReference type="HAMAP-Rule" id="MF_01815"/>
    </source>
</evidence>
<evidence type="ECO:0000256" key="3">
    <source>
        <dbReference type="ARBA" id="ARBA00012333"/>
    </source>
</evidence>
<dbReference type="AlphaFoldDB" id="A0A1H6MD36"/>
<comment type="function">
    <text evidence="12">Catalyzes the condensation reaction of fatty acid synthesis by the addition to an acyl acceptor of two carbons from malonyl-ACP. Catalyzes the first condensation reaction which initiates fatty acid synthesis and may therefore play a role in governing the total rate of fatty acid production. Possesses both acetoacetyl-ACP synthase and acetyl transacylase activities. Its substrate specificity determines the biosynthesis of branched-chain and/or straight-chain of fatty acids.</text>
</comment>
<protein>
    <recommendedName>
        <fullName evidence="3 12">Beta-ketoacyl-[acyl-carrier-protein] synthase III</fullName>
        <shortName evidence="12">Beta-ketoacyl-ACP synthase III</shortName>
        <shortName evidence="12">KAS III</shortName>
        <ecNumber evidence="3 12">2.3.1.180</ecNumber>
    </recommendedName>
    <alternativeName>
        <fullName evidence="12">3-oxoacyl-[acyl-carrier-protein] synthase 3</fullName>
    </alternativeName>
    <alternativeName>
        <fullName evidence="12">3-oxoacyl-[acyl-carrier-protein] synthase III</fullName>
    </alternativeName>
</protein>
<dbReference type="PANTHER" id="PTHR43091:SF1">
    <property type="entry name" value="BETA-KETOACYL-[ACYL-CARRIER-PROTEIN] SYNTHASE III, CHLOROPLASTIC"/>
    <property type="match status" value="1"/>
</dbReference>
<dbReference type="HAMAP" id="MF_01815">
    <property type="entry name" value="FabH"/>
    <property type="match status" value="1"/>
</dbReference>
<gene>
    <name evidence="12" type="primary">fabH</name>
    <name evidence="15" type="ORF">SAMN05660691_02405</name>
</gene>
<keyword evidence="4 12" id="KW-0444">Lipid biosynthesis</keyword>
<feature type="domain" description="Beta-ketoacyl-[acyl-carrier-protein] synthase III N-terminal" evidence="14">
    <location>
        <begin position="106"/>
        <end position="183"/>
    </location>
</feature>
<organism evidence="15 16">
    <name type="scientific">Rheinheimera pacifica</name>
    <dbReference type="NCBI Taxonomy" id="173990"/>
    <lineage>
        <taxon>Bacteria</taxon>
        <taxon>Pseudomonadati</taxon>
        <taxon>Pseudomonadota</taxon>
        <taxon>Gammaproteobacteria</taxon>
        <taxon>Chromatiales</taxon>
        <taxon>Chromatiaceae</taxon>
        <taxon>Rheinheimera</taxon>
    </lineage>
</organism>
<dbReference type="OrthoDB" id="9815506at2"/>
<dbReference type="Pfam" id="PF08541">
    <property type="entry name" value="ACP_syn_III_C"/>
    <property type="match status" value="1"/>
</dbReference>
<comment type="catalytic activity">
    <reaction evidence="11">
        <text>malonyl-[ACP] + acetyl-CoA + H(+) = 3-oxobutanoyl-[ACP] + CO2 + CoA</text>
        <dbReference type="Rhea" id="RHEA:12080"/>
        <dbReference type="Rhea" id="RHEA-COMP:9623"/>
        <dbReference type="Rhea" id="RHEA-COMP:9625"/>
        <dbReference type="ChEBI" id="CHEBI:15378"/>
        <dbReference type="ChEBI" id="CHEBI:16526"/>
        <dbReference type="ChEBI" id="CHEBI:57287"/>
        <dbReference type="ChEBI" id="CHEBI:57288"/>
        <dbReference type="ChEBI" id="CHEBI:78449"/>
        <dbReference type="ChEBI" id="CHEBI:78450"/>
        <dbReference type="EC" id="2.3.1.180"/>
    </reaction>
    <physiologicalReaction direction="left-to-right" evidence="11">
        <dbReference type="Rhea" id="RHEA:12081"/>
    </physiologicalReaction>
</comment>
<dbReference type="PANTHER" id="PTHR43091">
    <property type="entry name" value="3-OXOACYL-[ACYL-CARRIER-PROTEIN] SYNTHASE"/>
    <property type="match status" value="1"/>
</dbReference>
<evidence type="ECO:0000256" key="11">
    <source>
        <dbReference type="ARBA" id="ARBA00051096"/>
    </source>
</evidence>
<reference evidence="16" key="1">
    <citation type="submission" date="2016-10" db="EMBL/GenBank/DDBJ databases">
        <authorList>
            <person name="Varghese N."/>
            <person name="Submissions S."/>
        </authorList>
    </citation>
    <scope>NUCLEOTIDE SEQUENCE [LARGE SCALE GENOMIC DNA]</scope>
    <source>
        <strain evidence="16">DSM 17616</strain>
    </source>
</reference>
<evidence type="ECO:0000256" key="2">
    <source>
        <dbReference type="ARBA" id="ARBA00008642"/>
    </source>
</evidence>
<dbReference type="NCBIfam" id="NF006829">
    <property type="entry name" value="PRK09352.1"/>
    <property type="match status" value="1"/>
</dbReference>
<dbReference type="SUPFAM" id="SSF53901">
    <property type="entry name" value="Thiolase-like"/>
    <property type="match status" value="1"/>
</dbReference>
<keyword evidence="7 12" id="KW-0443">Lipid metabolism</keyword>
<dbReference type="RefSeq" id="WP_092793556.1">
    <property type="nucleotide sequence ID" value="NZ_DASWWU010000011.1"/>
</dbReference>
<feature type="active site" evidence="12">
    <location>
        <position position="112"/>
    </location>
</feature>
<dbReference type="NCBIfam" id="TIGR00747">
    <property type="entry name" value="fabH"/>
    <property type="match status" value="1"/>
</dbReference>
<keyword evidence="16" id="KW-1185">Reference proteome</keyword>
<keyword evidence="8 12" id="KW-0275">Fatty acid biosynthesis</keyword>
<sequence length="319" mass="34496">MYSRIIGTGSYFPSQVRSNADLESMVETTDEWIIERTGIRERRIIGDNETVATMGAQAALKAIEAADIDKNSIDMIICATTSASRALPSSACEIQRELEIPAIPAFDIAAACAGFCYGLSVADQYIKSGIAKRILVIGSDCLSRLISPEDRSMVILFGDAAGAVILEASEQPGILSTHIHADGKYSELLYVDNPIRGDEQSVHQSWGAMKGNDVFKVAVTKLSEVVEQTLAANKLDKSQIDWLVPHQANLRIIAAVARKLDMSMDQVVINLDRYGNTSAATVPTALDEAIRDGRIQRGQTLLLEAFGGGFAWASALVKY</sequence>
<dbReference type="Gene3D" id="3.40.47.10">
    <property type="match status" value="1"/>
</dbReference>
<feature type="active site" evidence="12">
    <location>
        <position position="276"/>
    </location>
</feature>
<evidence type="ECO:0000256" key="4">
    <source>
        <dbReference type="ARBA" id="ARBA00022516"/>
    </source>
</evidence>
<keyword evidence="9 12" id="KW-0511">Multifunctional enzyme</keyword>
<feature type="active site" evidence="12">
    <location>
        <position position="246"/>
    </location>
</feature>
<dbReference type="GO" id="GO:0005737">
    <property type="term" value="C:cytoplasm"/>
    <property type="evidence" value="ECO:0007669"/>
    <property type="project" value="UniProtKB-SubCell"/>
</dbReference>
<evidence type="ECO:0000256" key="6">
    <source>
        <dbReference type="ARBA" id="ARBA00022832"/>
    </source>
</evidence>
<comment type="domain">
    <text evidence="12">The last Arg residue of the ACP-binding site is essential for the weak association between ACP/AcpP and FabH.</text>
</comment>
<evidence type="ECO:0000256" key="5">
    <source>
        <dbReference type="ARBA" id="ARBA00022679"/>
    </source>
</evidence>
<evidence type="ECO:0000259" key="13">
    <source>
        <dbReference type="Pfam" id="PF08541"/>
    </source>
</evidence>
<proteinExistence type="inferred from homology"/>
<dbReference type="GO" id="GO:0004315">
    <property type="term" value="F:3-oxoacyl-[acyl-carrier-protein] synthase activity"/>
    <property type="evidence" value="ECO:0007669"/>
    <property type="project" value="InterPro"/>
</dbReference>
<dbReference type="InterPro" id="IPR013751">
    <property type="entry name" value="ACP_syn_III_N"/>
</dbReference>
<evidence type="ECO:0000259" key="14">
    <source>
        <dbReference type="Pfam" id="PF08545"/>
    </source>
</evidence>
<feature type="region of interest" description="ACP-binding" evidence="12">
    <location>
        <begin position="247"/>
        <end position="251"/>
    </location>
</feature>
<dbReference type="EMBL" id="FNXF01000008">
    <property type="protein sequence ID" value="SEH95442.1"/>
    <property type="molecule type" value="Genomic_DNA"/>
</dbReference>
<dbReference type="GO" id="GO:0006633">
    <property type="term" value="P:fatty acid biosynthetic process"/>
    <property type="evidence" value="ECO:0007669"/>
    <property type="project" value="UniProtKB-UniRule"/>
</dbReference>
<keyword evidence="10 12" id="KW-0012">Acyltransferase</keyword>
<keyword evidence="12" id="KW-0963">Cytoplasm</keyword>
<accession>A0A1H6MD36</accession>
<evidence type="ECO:0000313" key="15">
    <source>
        <dbReference type="EMBL" id="SEH95442.1"/>
    </source>
</evidence>
<comment type="pathway">
    <text evidence="1 12">Lipid metabolism; fatty acid biosynthesis.</text>
</comment>
<comment type="subcellular location">
    <subcellularLocation>
        <location evidence="12">Cytoplasm</location>
    </subcellularLocation>
</comment>
<keyword evidence="5 12" id="KW-0808">Transferase</keyword>
<dbReference type="GO" id="GO:0033818">
    <property type="term" value="F:beta-ketoacyl-acyl-carrier-protein synthase III activity"/>
    <property type="evidence" value="ECO:0007669"/>
    <property type="project" value="UniProtKB-UniRule"/>
</dbReference>
<dbReference type="InterPro" id="IPR016039">
    <property type="entry name" value="Thiolase-like"/>
</dbReference>
<dbReference type="Pfam" id="PF08545">
    <property type="entry name" value="ACP_syn_III"/>
    <property type="match status" value="1"/>
</dbReference>
<dbReference type="InterPro" id="IPR004655">
    <property type="entry name" value="FabH"/>
</dbReference>
<evidence type="ECO:0000256" key="1">
    <source>
        <dbReference type="ARBA" id="ARBA00005194"/>
    </source>
</evidence>
<dbReference type="CDD" id="cd00830">
    <property type="entry name" value="KAS_III"/>
    <property type="match status" value="1"/>
</dbReference>
<name>A0A1H6MD36_9GAMM</name>
<dbReference type="Proteomes" id="UP000199371">
    <property type="component" value="Unassembled WGS sequence"/>
</dbReference>
<evidence type="ECO:0000256" key="9">
    <source>
        <dbReference type="ARBA" id="ARBA00023268"/>
    </source>
</evidence>
<comment type="similarity">
    <text evidence="2 12">Belongs to the thiolase-like superfamily. FabH family.</text>
</comment>
<keyword evidence="6 12" id="KW-0276">Fatty acid metabolism</keyword>
<dbReference type="UniPathway" id="UPA00094"/>
<evidence type="ECO:0000256" key="10">
    <source>
        <dbReference type="ARBA" id="ARBA00023315"/>
    </source>
</evidence>